<gene>
    <name evidence="3" type="ORF">O0R52_09420</name>
</gene>
<evidence type="ECO:0000256" key="2">
    <source>
        <dbReference type="SAM" id="Phobius"/>
    </source>
</evidence>
<keyword evidence="1" id="KW-0175">Coiled coil</keyword>
<keyword evidence="2" id="KW-0472">Membrane</keyword>
<dbReference type="RefSeq" id="WP_269108041.1">
    <property type="nucleotide sequence ID" value="NZ_CP114066.1"/>
</dbReference>
<dbReference type="EMBL" id="CP114066">
    <property type="protein sequence ID" value="WAT23153.1"/>
    <property type="molecule type" value="Genomic_DNA"/>
</dbReference>
<sequence>MNKKIGISHIVYLVIIFVILLSFILVIAFGGSDIAGAQMNVAATVTSIILAVIAIVLTLIDVAGQRQSVIDLKETAESLTETADSLKESNEAANNLIKDAIEKIEELDTMKTLMTQIFEMNTAFKDETIEKLQEIKNGQNLDVTPLIDDLNKKNEELKRSMINLQGNITVKNNNYRNKNSDPSIREVVNLLEKNYEPGERIRSWDLKNLLLDHFPNTTTAHHVKDLVILNVLERHVRKDGTIYYTLKDGTNLAG</sequence>
<evidence type="ECO:0000256" key="1">
    <source>
        <dbReference type="SAM" id="Coils"/>
    </source>
</evidence>
<feature type="coiled-coil region" evidence="1">
    <location>
        <begin position="69"/>
        <end position="110"/>
    </location>
</feature>
<organism evidence="3 4">
    <name type="scientific">Bacillus halotolerans</name>
    <dbReference type="NCBI Taxonomy" id="260554"/>
    <lineage>
        <taxon>Bacteria</taxon>
        <taxon>Bacillati</taxon>
        <taxon>Bacillota</taxon>
        <taxon>Bacilli</taxon>
        <taxon>Bacillales</taxon>
        <taxon>Bacillaceae</taxon>
        <taxon>Bacillus</taxon>
    </lineage>
</organism>
<dbReference type="Proteomes" id="UP001164713">
    <property type="component" value="Chromosome"/>
</dbReference>
<name>A0ABY7I586_9BACI</name>
<protein>
    <submittedName>
        <fullName evidence="3">Uncharacterized protein</fullName>
    </submittedName>
</protein>
<evidence type="ECO:0000313" key="3">
    <source>
        <dbReference type="EMBL" id="WAT23153.1"/>
    </source>
</evidence>
<keyword evidence="4" id="KW-1185">Reference proteome</keyword>
<feature type="transmembrane region" description="Helical" evidence="2">
    <location>
        <begin position="41"/>
        <end position="63"/>
    </location>
</feature>
<reference evidence="3" key="1">
    <citation type="submission" date="2022-12" db="EMBL/GenBank/DDBJ databases">
        <title>Genomic of Bacillus halotolerans.</title>
        <authorList>
            <person name="Xu G."/>
            <person name="Ding Y."/>
        </authorList>
    </citation>
    <scope>NUCLEOTIDE SEQUENCE</scope>
    <source>
        <strain evidence="3">B13</strain>
    </source>
</reference>
<feature type="transmembrane region" description="Helical" evidence="2">
    <location>
        <begin position="7"/>
        <end position="29"/>
    </location>
</feature>
<evidence type="ECO:0000313" key="4">
    <source>
        <dbReference type="Proteomes" id="UP001164713"/>
    </source>
</evidence>
<proteinExistence type="predicted"/>
<keyword evidence="2" id="KW-1133">Transmembrane helix</keyword>
<accession>A0ABY7I586</accession>
<keyword evidence="2" id="KW-0812">Transmembrane</keyword>